<keyword evidence="2 3" id="KW-0732">Signal</keyword>
<dbReference type="SUPFAM" id="SSF53850">
    <property type="entry name" value="Periplasmic binding protein-like II"/>
    <property type="match status" value="1"/>
</dbReference>
<gene>
    <name evidence="5" type="ORF">MGA5115_00778</name>
    <name evidence="6" type="ORF">MGA5116_00996</name>
</gene>
<dbReference type="EMBL" id="FLRB01000006">
    <property type="protein sequence ID" value="SBT20412.1"/>
    <property type="molecule type" value="Genomic_DNA"/>
</dbReference>
<evidence type="ECO:0000313" key="5">
    <source>
        <dbReference type="EMBL" id="SBT16696.1"/>
    </source>
</evidence>
<dbReference type="PANTHER" id="PTHR35936:SF25">
    <property type="entry name" value="ABC TRANSPORTER SUBSTRATE-BINDING PROTEIN"/>
    <property type="match status" value="1"/>
</dbReference>
<dbReference type="Proteomes" id="UP000092871">
    <property type="component" value="Unassembled WGS sequence"/>
</dbReference>
<protein>
    <submittedName>
        <fullName evidence="5">Bacterial extracellular solute-binding proteins, family 3</fullName>
    </submittedName>
</protein>
<proteinExistence type="inferred from homology"/>
<keyword evidence="7" id="KW-1185">Reference proteome</keyword>
<dbReference type="Gene3D" id="3.40.190.10">
    <property type="entry name" value="Periplasmic binding protein-like II"/>
    <property type="match status" value="2"/>
</dbReference>
<accession>A0A1C3JNE2</accession>
<dbReference type="Pfam" id="PF00497">
    <property type="entry name" value="SBP_bac_3"/>
    <property type="match status" value="1"/>
</dbReference>
<feature type="signal peptide" evidence="3">
    <location>
        <begin position="1"/>
        <end position="24"/>
    </location>
</feature>
<feature type="chain" id="PRO_5008676882" evidence="3">
    <location>
        <begin position="25"/>
        <end position="267"/>
    </location>
</feature>
<sequence length="267" mass="30380">MKYRHSYLLCSGLLLLISSPSVYAAEEIVLYSMHFPPYSIDSRVAPSYEADVGEDGFYGVDIEVIRAAYASQEIEVTFKSAPWKRMMRDVKAGLILGVVSCRPISARAPFSYFSDAVSYSTMVMATQKGHFGDQNSYPLEKLSFYKNIVMAGWAQEHILTRNNISYTVVNGINQGISLILHRNQDVFMTDKESLLYVLDQMDVKDQFSLYNIDNIDYTDYSVCFSKRYEQSKRLRHALNQGLQVLRESGKINTLYAKYGITNPNVDP</sequence>
<dbReference type="Proteomes" id="UP000092840">
    <property type="component" value="Unassembled WGS sequence"/>
</dbReference>
<dbReference type="InterPro" id="IPR001638">
    <property type="entry name" value="Solute-binding_3/MltF_N"/>
</dbReference>
<evidence type="ECO:0000256" key="3">
    <source>
        <dbReference type="SAM" id="SignalP"/>
    </source>
</evidence>
<organism evidence="5 8">
    <name type="scientific">Marinomonas gallaica</name>
    <dbReference type="NCBI Taxonomy" id="1806667"/>
    <lineage>
        <taxon>Bacteria</taxon>
        <taxon>Pseudomonadati</taxon>
        <taxon>Pseudomonadota</taxon>
        <taxon>Gammaproteobacteria</taxon>
        <taxon>Oceanospirillales</taxon>
        <taxon>Oceanospirillaceae</taxon>
        <taxon>Marinomonas</taxon>
    </lineage>
</organism>
<evidence type="ECO:0000259" key="4">
    <source>
        <dbReference type="Pfam" id="PF00497"/>
    </source>
</evidence>
<reference evidence="6 7" key="2">
    <citation type="submission" date="2016-06" db="EMBL/GenBank/DDBJ databases">
        <authorList>
            <person name="Rodrigo-Torres L."/>
            <person name="Arahal D.R."/>
        </authorList>
    </citation>
    <scope>NUCLEOTIDE SEQUENCE [LARGE SCALE GENOMIC DNA]</scope>
    <source>
        <strain evidence="6 7">CECT 5116</strain>
    </source>
</reference>
<feature type="domain" description="Solute-binding protein family 3/N-terminal" evidence="4">
    <location>
        <begin position="53"/>
        <end position="259"/>
    </location>
</feature>
<evidence type="ECO:0000313" key="6">
    <source>
        <dbReference type="EMBL" id="SBT20412.1"/>
    </source>
</evidence>
<evidence type="ECO:0000256" key="1">
    <source>
        <dbReference type="ARBA" id="ARBA00010333"/>
    </source>
</evidence>
<comment type="similarity">
    <text evidence="1">Belongs to the bacterial solute-binding protein 3 family.</text>
</comment>
<evidence type="ECO:0000256" key="2">
    <source>
        <dbReference type="ARBA" id="ARBA00022729"/>
    </source>
</evidence>
<dbReference type="EMBL" id="FLRA01000003">
    <property type="protein sequence ID" value="SBT16696.1"/>
    <property type="molecule type" value="Genomic_DNA"/>
</dbReference>
<name>A0A1C3JNE2_9GAMM</name>
<reference evidence="5 8" key="1">
    <citation type="submission" date="2016-06" db="EMBL/GenBank/DDBJ databases">
        <authorList>
            <person name="Kjaerup R.B."/>
            <person name="Dalgaard T.S."/>
            <person name="Juul-Madsen H.R."/>
        </authorList>
    </citation>
    <scope>NUCLEOTIDE SEQUENCE [LARGE SCALE GENOMIC DNA]</scope>
    <source>
        <strain evidence="5 8">CECT 5115</strain>
    </source>
</reference>
<evidence type="ECO:0000313" key="8">
    <source>
        <dbReference type="Proteomes" id="UP000092871"/>
    </source>
</evidence>
<evidence type="ECO:0000313" key="7">
    <source>
        <dbReference type="Proteomes" id="UP000092840"/>
    </source>
</evidence>
<dbReference type="RefSeq" id="WP_139084479.1">
    <property type="nucleotide sequence ID" value="NZ_FLRA01000003.1"/>
</dbReference>
<dbReference type="AlphaFoldDB" id="A0A1C3JNE2"/>
<dbReference type="PANTHER" id="PTHR35936">
    <property type="entry name" value="MEMBRANE-BOUND LYTIC MUREIN TRANSGLYCOSYLASE F"/>
    <property type="match status" value="1"/>
</dbReference>
<dbReference type="OrthoDB" id="7354650at2"/>